<feature type="region of interest" description="Disordered" evidence="2">
    <location>
        <begin position="314"/>
        <end position="346"/>
    </location>
</feature>
<keyword evidence="4" id="KW-1185">Reference proteome</keyword>
<evidence type="ECO:0000256" key="1">
    <source>
        <dbReference type="SAM" id="Coils"/>
    </source>
</evidence>
<evidence type="ECO:0000313" key="3">
    <source>
        <dbReference type="EMBL" id="EAR89048.2"/>
    </source>
</evidence>
<accession>Q22US8</accession>
<feature type="region of interest" description="Disordered" evidence="2">
    <location>
        <begin position="471"/>
        <end position="499"/>
    </location>
</feature>
<feature type="region of interest" description="Disordered" evidence="2">
    <location>
        <begin position="676"/>
        <end position="704"/>
    </location>
</feature>
<dbReference type="EMBL" id="GG662825">
    <property type="protein sequence ID" value="EAR89048.2"/>
    <property type="molecule type" value="Genomic_DNA"/>
</dbReference>
<dbReference type="AlphaFoldDB" id="Q22US8"/>
<sequence>MDRKSSSQVRQRKANKQNAEQKQEPILNFEETHISVYDEQQFAGELLAKQFIDHLIDEGAKVLYDHYLQSKVAQHTTDTMFTLIDDIIRLQFRKQDNRFNDHSELKEEKIPKNHYDAHSAYAINIDKKLINLEDEQVDDLIQQPTSPYRTQKTFNSTRSKLRPMSSTITEELGKTKRKKPENDLIPIPEPEKTLEDQLLLNEEQKMRTIYNLQLKELQKKKEQEKLRQEEEKKIEEFKKKARKDLDGKSYTYDYNGQPIFFNKKKQIDQQPLVCTVPFQIKSSKNKDSKDEIIEADTSKLTQEQKDDLEKIKSIAKSGNSNHVEKARRKQSSNSQVSNLDSSINRRRSSIDSKWRMEEALKKKILNIPIEEGQEVPAKQRTLKQNVQPAPPKQAKKEEIPDEVYNNGNMRQTSMIPYMTIRDGVKLTEYQNGNEVTKLPDEKPSTDQDENKKKQMTRNEYFKLIEDSRFQEPQFRQQQMSNSRGTFTQRGDLNSRENITQQEDIKSFEREEKEFKKQRVASMLIDENQNVNDLDEETQKENSVYQASVNGYKADHLVIKDTQVKRKRISSQVDANTQYKYNNINPNYFKNYVPNPSFNNNKQETKNQNKTKENNVDGRYKRSITHDNPTQQQVQQKSQLENSKEQQKADTQGIVLPQIPAFQKKKQAILQDIFNQEQKRVSSSKQRQRVKNNSLTGGNAVNNGIDMNNSNNNNKLNITHIDHFAQSKTKINNTAAAPKYLNNQKYLNKSVDICAGQKKHSTTLVEQNLREKQAALLEKNRNIITFGKKEELVQLLINE</sequence>
<feature type="compositionally biased region" description="Polar residues" evidence="2">
    <location>
        <begin position="676"/>
        <end position="700"/>
    </location>
</feature>
<proteinExistence type="predicted"/>
<feature type="compositionally biased region" description="Basic and acidic residues" evidence="2">
    <location>
        <begin position="437"/>
        <end position="452"/>
    </location>
</feature>
<evidence type="ECO:0000256" key="2">
    <source>
        <dbReference type="SAM" id="MobiDB-lite"/>
    </source>
</evidence>
<feature type="compositionally biased region" description="Polar residues" evidence="2">
    <location>
        <begin position="473"/>
        <end position="499"/>
    </location>
</feature>
<dbReference type="Proteomes" id="UP000009168">
    <property type="component" value="Unassembled WGS sequence"/>
</dbReference>
<dbReference type="GeneID" id="7840327"/>
<organism evidence="3 4">
    <name type="scientific">Tetrahymena thermophila (strain SB210)</name>
    <dbReference type="NCBI Taxonomy" id="312017"/>
    <lineage>
        <taxon>Eukaryota</taxon>
        <taxon>Sar</taxon>
        <taxon>Alveolata</taxon>
        <taxon>Ciliophora</taxon>
        <taxon>Intramacronucleata</taxon>
        <taxon>Oligohymenophorea</taxon>
        <taxon>Hymenostomatida</taxon>
        <taxon>Tetrahymenina</taxon>
        <taxon>Tetrahymenidae</taxon>
        <taxon>Tetrahymena</taxon>
    </lineage>
</organism>
<feature type="compositionally biased region" description="Polar residues" evidence="2">
    <location>
        <begin position="581"/>
        <end position="597"/>
    </location>
</feature>
<feature type="region of interest" description="Disordered" evidence="2">
    <location>
        <begin position="433"/>
        <end position="456"/>
    </location>
</feature>
<feature type="coiled-coil region" evidence="1">
    <location>
        <begin position="200"/>
        <end position="240"/>
    </location>
</feature>
<gene>
    <name evidence="3" type="ORF">TTHERM_00847020</name>
</gene>
<feature type="compositionally biased region" description="Polar residues" evidence="2">
    <location>
        <begin position="625"/>
        <end position="640"/>
    </location>
</feature>
<feature type="region of interest" description="Disordered" evidence="2">
    <location>
        <begin position="1"/>
        <end position="25"/>
    </location>
</feature>
<reference evidence="4" key="1">
    <citation type="journal article" date="2006" name="PLoS Biol.">
        <title>Macronuclear genome sequence of the ciliate Tetrahymena thermophila, a model eukaryote.</title>
        <authorList>
            <person name="Eisen J.A."/>
            <person name="Coyne R.S."/>
            <person name="Wu M."/>
            <person name="Wu D."/>
            <person name="Thiagarajan M."/>
            <person name="Wortman J.R."/>
            <person name="Badger J.H."/>
            <person name="Ren Q."/>
            <person name="Amedeo P."/>
            <person name="Jones K.M."/>
            <person name="Tallon L.J."/>
            <person name="Delcher A.L."/>
            <person name="Salzberg S.L."/>
            <person name="Silva J.C."/>
            <person name="Haas B.J."/>
            <person name="Majoros W.H."/>
            <person name="Farzad M."/>
            <person name="Carlton J.M."/>
            <person name="Smith R.K. Jr."/>
            <person name="Garg J."/>
            <person name="Pearlman R.E."/>
            <person name="Karrer K.M."/>
            <person name="Sun L."/>
            <person name="Manning G."/>
            <person name="Elde N.C."/>
            <person name="Turkewitz A.P."/>
            <person name="Asai D.J."/>
            <person name="Wilkes D.E."/>
            <person name="Wang Y."/>
            <person name="Cai H."/>
            <person name="Collins K."/>
            <person name="Stewart B.A."/>
            <person name="Lee S.R."/>
            <person name="Wilamowska K."/>
            <person name="Weinberg Z."/>
            <person name="Ruzzo W.L."/>
            <person name="Wloga D."/>
            <person name="Gaertig J."/>
            <person name="Frankel J."/>
            <person name="Tsao C.-C."/>
            <person name="Gorovsky M.A."/>
            <person name="Keeling P.J."/>
            <person name="Waller R.F."/>
            <person name="Patron N.J."/>
            <person name="Cherry J.M."/>
            <person name="Stover N.A."/>
            <person name="Krieger C.J."/>
            <person name="del Toro C."/>
            <person name="Ryder H.F."/>
            <person name="Williamson S.C."/>
            <person name="Barbeau R.A."/>
            <person name="Hamilton E.P."/>
            <person name="Orias E."/>
        </authorList>
    </citation>
    <scope>NUCLEOTIDE SEQUENCE [LARGE SCALE GENOMIC DNA]</scope>
    <source>
        <strain evidence="4">SB210</strain>
    </source>
</reference>
<feature type="region of interest" description="Disordered" evidence="2">
    <location>
        <begin position="581"/>
        <end position="650"/>
    </location>
</feature>
<keyword evidence="1" id="KW-0175">Coiled coil</keyword>
<feature type="compositionally biased region" description="Low complexity" evidence="2">
    <location>
        <begin position="331"/>
        <end position="342"/>
    </location>
</feature>
<feature type="compositionally biased region" description="Basic and acidic residues" evidence="2">
    <location>
        <begin position="602"/>
        <end position="619"/>
    </location>
</feature>
<dbReference type="InParanoid" id="Q22US8"/>
<feature type="region of interest" description="Disordered" evidence="2">
    <location>
        <begin position="376"/>
        <end position="396"/>
    </location>
</feature>
<evidence type="ECO:0000313" key="4">
    <source>
        <dbReference type="Proteomes" id="UP000009168"/>
    </source>
</evidence>
<protein>
    <submittedName>
        <fullName evidence="3">Uncharacterized protein</fullName>
    </submittedName>
</protein>
<dbReference type="RefSeq" id="XP_001009293.2">
    <property type="nucleotide sequence ID" value="XM_001009293.2"/>
</dbReference>
<dbReference type="HOGENOM" id="CLU_345648_0_0_1"/>
<dbReference type="KEGG" id="tet:TTHERM_00847020"/>
<name>Q22US8_TETTS</name>